<evidence type="ECO:0000313" key="7">
    <source>
        <dbReference type="Proteomes" id="UP001515500"/>
    </source>
</evidence>
<dbReference type="GO" id="GO:0009706">
    <property type="term" value="C:chloroplast inner membrane"/>
    <property type="evidence" value="ECO:0007669"/>
    <property type="project" value="EnsemblPlants"/>
</dbReference>
<dbReference type="PANTHER" id="PTHR43731">
    <property type="entry name" value="RHOMBOID PROTEASE"/>
    <property type="match status" value="1"/>
</dbReference>
<evidence type="ECO:0000256" key="1">
    <source>
        <dbReference type="ARBA" id="ARBA00004141"/>
    </source>
</evidence>
<evidence type="ECO:0000256" key="4">
    <source>
        <dbReference type="ARBA" id="ARBA00022989"/>
    </source>
</evidence>
<dbReference type="InterPro" id="IPR050925">
    <property type="entry name" value="Rhomboid_protease_S54"/>
</dbReference>
<evidence type="ECO:0000313" key="8">
    <source>
        <dbReference type="RefSeq" id="XP_039127667.1"/>
    </source>
</evidence>
<keyword evidence="3" id="KW-0812">Transmembrane</keyword>
<dbReference type="Proteomes" id="UP001515500">
    <property type="component" value="Chromosome 6"/>
</dbReference>
<reference evidence="8" key="1">
    <citation type="submission" date="2025-08" db="UniProtKB">
        <authorList>
            <consortium name="RefSeq"/>
        </authorList>
    </citation>
    <scope>IDENTIFICATION</scope>
</reference>
<evidence type="ECO:0000259" key="6">
    <source>
        <dbReference type="Pfam" id="PF01694"/>
    </source>
</evidence>
<keyword evidence="5" id="KW-0472">Membrane</keyword>
<dbReference type="InterPro" id="IPR035952">
    <property type="entry name" value="Rhomboid-like_sf"/>
</dbReference>
<dbReference type="Pfam" id="PF01694">
    <property type="entry name" value="Rhomboid"/>
    <property type="match status" value="1"/>
</dbReference>
<dbReference type="Gene3D" id="1.20.1540.10">
    <property type="entry name" value="Rhomboid-like"/>
    <property type="match status" value="1"/>
</dbReference>
<sequence>MTPAPRFPSAIFPSPSGRLTPAHLITVASALRLGQSLHLRCSRHLQLLICSAFRDGYQSSYFSGIKEFWHERPYLWKKESHMENLAAALSLSCSSCFTFFSCKHFGKVFGGKRNLQFSTSEDKPFDGRLWTNILLTLNVLVYVSQIATQGKLIFWGAKVNSLIDKGQLWRLATCSFLHANIGHLMVNCYSLNSIGPTVEKLSGPRRFLAVYFASAIASSLMSYQFCQSPAVGASGAIFGLVGSAAVFALRHRSLFGGAKQDIQQIAQVIAINMVIGFLSRSIDNWGHLGGLLGGAAMSWFLGPAWRFEFKTDDGRSVFTDRPPISRLINRRRSI</sequence>
<dbReference type="GO" id="GO:0019374">
    <property type="term" value="P:galactolipid metabolic process"/>
    <property type="evidence" value="ECO:0007669"/>
    <property type="project" value="EnsemblPlants"/>
</dbReference>
<keyword evidence="7" id="KW-1185">Reference proteome</keyword>
<comment type="similarity">
    <text evidence="2">Belongs to the peptidase S54 family.</text>
</comment>
<name>A0AB40BJT5_DIOCR</name>
<dbReference type="AlphaFoldDB" id="A0AB40BJT5"/>
<organism evidence="7 8">
    <name type="scientific">Dioscorea cayennensis subsp. rotundata</name>
    <name type="common">White Guinea yam</name>
    <name type="synonym">Dioscorea rotundata</name>
    <dbReference type="NCBI Taxonomy" id="55577"/>
    <lineage>
        <taxon>Eukaryota</taxon>
        <taxon>Viridiplantae</taxon>
        <taxon>Streptophyta</taxon>
        <taxon>Embryophyta</taxon>
        <taxon>Tracheophyta</taxon>
        <taxon>Spermatophyta</taxon>
        <taxon>Magnoliopsida</taxon>
        <taxon>Liliopsida</taxon>
        <taxon>Dioscoreales</taxon>
        <taxon>Dioscoreaceae</taxon>
        <taxon>Dioscorea</taxon>
    </lineage>
</organism>
<evidence type="ECO:0000256" key="5">
    <source>
        <dbReference type="ARBA" id="ARBA00023136"/>
    </source>
</evidence>
<dbReference type="GeneID" id="120263758"/>
<dbReference type="GO" id="GO:0004252">
    <property type="term" value="F:serine-type endopeptidase activity"/>
    <property type="evidence" value="ECO:0007669"/>
    <property type="project" value="InterPro"/>
</dbReference>
<gene>
    <name evidence="8" type="primary">LOC120263758</name>
</gene>
<comment type="subcellular location">
    <subcellularLocation>
        <location evidence="1">Membrane</location>
        <topology evidence="1">Multi-pass membrane protein</topology>
    </subcellularLocation>
</comment>
<dbReference type="InterPro" id="IPR022764">
    <property type="entry name" value="Peptidase_S54_rhomboid_dom"/>
</dbReference>
<dbReference type="FunFam" id="1.20.1540.10:FF:000015">
    <property type="entry name" value="RHOMBOID-like protein 10 chloroplastic"/>
    <property type="match status" value="1"/>
</dbReference>
<dbReference type="PANTHER" id="PTHR43731:SF26">
    <property type="entry name" value="RHOMBOID-LIKE PROTEIN 10, CHLOROPLASTIC"/>
    <property type="match status" value="1"/>
</dbReference>
<evidence type="ECO:0000256" key="3">
    <source>
        <dbReference type="ARBA" id="ARBA00022692"/>
    </source>
</evidence>
<protein>
    <submittedName>
        <fullName evidence="8">RHOMBOID-like protein 10, chloroplastic</fullName>
    </submittedName>
</protein>
<evidence type="ECO:0000256" key="2">
    <source>
        <dbReference type="ARBA" id="ARBA00009045"/>
    </source>
</evidence>
<feature type="domain" description="Peptidase S54 rhomboid" evidence="6">
    <location>
        <begin position="165"/>
        <end position="302"/>
    </location>
</feature>
<dbReference type="GO" id="GO:0006654">
    <property type="term" value="P:phosphatidic acid biosynthetic process"/>
    <property type="evidence" value="ECO:0007669"/>
    <property type="project" value="EnsemblPlants"/>
</dbReference>
<keyword evidence="4" id="KW-1133">Transmembrane helix</keyword>
<dbReference type="RefSeq" id="XP_039127667.1">
    <property type="nucleotide sequence ID" value="XM_039271733.1"/>
</dbReference>
<proteinExistence type="inferred from homology"/>
<accession>A0AB40BJT5</accession>
<dbReference type="SUPFAM" id="SSF144091">
    <property type="entry name" value="Rhomboid-like"/>
    <property type="match status" value="1"/>
</dbReference>